<organism evidence="3 4">
    <name type="scientific">Schaalia odontolytica</name>
    <dbReference type="NCBI Taxonomy" id="1660"/>
    <lineage>
        <taxon>Bacteria</taxon>
        <taxon>Bacillati</taxon>
        <taxon>Actinomycetota</taxon>
        <taxon>Actinomycetes</taxon>
        <taxon>Actinomycetales</taxon>
        <taxon>Actinomycetaceae</taxon>
        <taxon>Schaalia</taxon>
    </lineage>
</organism>
<evidence type="ECO:0000313" key="4">
    <source>
        <dbReference type="Proteomes" id="UP000054686"/>
    </source>
</evidence>
<dbReference type="OrthoDB" id="21421at2"/>
<sequence>MTSSPAAPGAASAGAPRPRTCPCGSGAMLAQCCGRYLDGELAPTAEALMRSRYTAFALRDEDYLFRTWHPRTRPAPPYWVEGTQWTGLQILGAEAGGPSDEEGTVTFVASWRDTSTGESGQMREHSRFSRRAGRWMYEYGAND</sequence>
<dbReference type="AlphaFoldDB" id="A0A0V8RZ05"/>
<dbReference type="InterPro" id="IPR032710">
    <property type="entry name" value="NTF2-like_dom_sf"/>
</dbReference>
<dbReference type="EMBL" id="LLVT01000001">
    <property type="protein sequence ID" value="KSW13284.1"/>
    <property type="molecule type" value="Genomic_DNA"/>
</dbReference>
<comment type="caution">
    <text evidence="3">The sequence shown here is derived from an EMBL/GenBank/DDBJ whole genome shotgun (WGS) entry which is preliminary data.</text>
</comment>
<evidence type="ECO:0000313" key="3">
    <source>
        <dbReference type="EMBL" id="KSW13284.1"/>
    </source>
</evidence>
<dbReference type="HAMAP" id="MF_00612">
    <property type="entry name" value="UPF0225"/>
    <property type="match status" value="1"/>
</dbReference>
<dbReference type="PANTHER" id="PTHR33747">
    <property type="entry name" value="UPF0225 PROTEIN SCO1677"/>
    <property type="match status" value="1"/>
</dbReference>
<gene>
    <name evidence="3" type="ORF">APY09_02715</name>
</gene>
<evidence type="ECO:0000256" key="1">
    <source>
        <dbReference type="HAMAP-Rule" id="MF_00612"/>
    </source>
</evidence>
<name>A0A0V8RZ05_9ACTO</name>
<reference evidence="3 4" key="1">
    <citation type="submission" date="2015-10" db="EMBL/GenBank/DDBJ databases">
        <title>Draft Genome of Actinomyces odontolyticus subsp. actinosynbacter strain XH001.</title>
        <authorList>
            <person name="Mclean J.S."/>
            <person name="He X."/>
        </authorList>
    </citation>
    <scope>NUCLEOTIDE SEQUENCE [LARGE SCALE GENOMIC DNA]</scope>
    <source>
        <strain evidence="3 4">XH001</strain>
    </source>
</reference>
<dbReference type="PANTHER" id="PTHR33747:SF1">
    <property type="entry name" value="ADENYLATE CYCLASE-ASSOCIATED CAP C-TERMINAL DOMAIN-CONTAINING PROTEIN"/>
    <property type="match status" value="1"/>
</dbReference>
<accession>A0A0V8RZ05</accession>
<dbReference type="RefSeq" id="WP_060566066.1">
    <property type="nucleotide sequence ID" value="NZ_CP040006.1"/>
</dbReference>
<dbReference type="SUPFAM" id="SSF54427">
    <property type="entry name" value="NTF2-like"/>
    <property type="match status" value="1"/>
</dbReference>
<dbReference type="InterPro" id="IPR048469">
    <property type="entry name" value="YchJ-like_M"/>
</dbReference>
<protein>
    <recommendedName>
        <fullName evidence="1">UPF0225 protein APY09_02715</fullName>
    </recommendedName>
</protein>
<comment type="similarity">
    <text evidence="1">Belongs to the UPF0225 family.</text>
</comment>
<evidence type="ECO:0000259" key="2">
    <source>
        <dbReference type="Pfam" id="PF17775"/>
    </source>
</evidence>
<dbReference type="Gene3D" id="3.10.450.50">
    <property type="match status" value="1"/>
</dbReference>
<dbReference type="Pfam" id="PF17775">
    <property type="entry name" value="YchJ_M-like"/>
    <property type="match status" value="1"/>
</dbReference>
<dbReference type="InterPro" id="IPR023006">
    <property type="entry name" value="YchJ-like"/>
</dbReference>
<dbReference type="Proteomes" id="UP000054686">
    <property type="component" value="Unassembled WGS sequence"/>
</dbReference>
<feature type="domain" description="YchJ-like middle NTF2-like" evidence="2">
    <location>
        <begin position="44"/>
        <end position="139"/>
    </location>
</feature>
<proteinExistence type="inferred from homology"/>